<protein>
    <submittedName>
        <fullName evidence="1">Uncharacterized protein</fullName>
    </submittedName>
</protein>
<sequence length="118" mass="13130">MPSIINILKKEIIIYCPLCNGSYSPRDIATIEQTGNVALIHSKCPKCAGSVLSLLYKDLLGITLLGMATDMDFNDALRLKDADYINEDDVLEIYQMLNPVDLNNRAESIKPIGQSWNL</sequence>
<comment type="caution">
    <text evidence="1">The sequence shown here is derived from an EMBL/GenBank/DDBJ whole genome shotgun (WGS) entry which is preliminary data.</text>
</comment>
<name>A0A1J4U072_9BACT</name>
<proteinExistence type="predicted"/>
<organism evidence="1 2">
    <name type="scientific">Candidatus Kuenenbacteria bacterium CG1_02_38_13</name>
    <dbReference type="NCBI Taxonomy" id="1805235"/>
    <lineage>
        <taxon>Bacteria</taxon>
        <taxon>Candidatus Kueneniibacteriota</taxon>
    </lineage>
</organism>
<evidence type="ECO:0000313" key="1">
    <source>
        <dbReference type="EMBL" id="OIO17344.1"/>
    </source>
</evidence>
<gene>
    <name evidence="1" type="ORF">AUJ29_01490</name>
</gene>
<dbReference type="EMBL" id="MNVB01000033">
    <property type="protein sequence ID" value="OIO17344.1"/>
    <property type="molecule type" value="Genomic_DNA"/>
</dbReference>
<dbReference type="Proteomes" id="UP000182465">
    <property type="component" value="Unassembled WGS sequence"/>
</dbReference>
<dbReference type="AlphaFoldDB" id="A0A1J4U072"/>
<evidence type="ECO:0000313" key="2">
    <source>
        <dbReference type="Proteomes" id="UP000182465"/>
    </source>
</evidence>
<reference evidence="1 2" key="1">
    <citation type="journal article" date="2016" name="Environ. Microbiol.">
        <title>Genomic resolution of a cold subsurface aquifer community provides metabolic insights for novel microbes adapted to high CO concentrations.</title>
        <authorList>
            <person name="Probst A.J."/>
            <person name="Castelle C.J."/>
            <person name="Singh A."/>
            <person name="Brown C.T."/>
            <person name="Anantharaman K."/>
            <person name="Sharon I."/>
            <person name="Hug L.A."/>
            <person name="Burstein D."/>
            <person name="Emerson J.B."/>
            <person name="Thomas B.C."/>
            <person name="Banfield J.F."/>
        </authorList>
    </citation>
    <scope>NUCLEOTIDE SEQUENCE [LARGE SCALE GENOMIC DNA]</scope>
    <source>
        <strain evidence="1">CG1_02_38_13</strain>
    </source>
</reference>
<accession>A0A1J4U072</accession>